<dbReference type="EMBL" id="CP021435">
    <property type="protein sequence ID" value="ATJ81049.1"/>
    <property type="molecule type" value="Genomic_DNA"/>
</dbReference>
<gene>
    <name evidence="3" type="ORF">BEI_0062</name>
</gene>
<evidence type="ECO:0000256" key="1">
    <source>
        <dbReference type="SAM" id="MobiDB-lite"/>
    </source>
</evidence>
<dbReference type="AlphaFoldDB" id="A0A291P2E9"/>
<dbReference type="KEGG" id="hbe:BEI_0062"/>
<feature type="transmembrane region" description="Helical" evidence="2">
    <location>
        <begin position="56"/>
        <end position="77"/>
    </location>
</feature>
<organism evidence="3 4">
    <name type="scientific">Halomonas beimenensis</name>
    <dbReference type="NCBI Taxonomy" id="475662"/>
    <lineage>
        <taxon>Bacteria</taxon>
        <taxon>Pseudomonadati</taxon>
        <taxon>Pseudomonadota</taxon>
        <taxon>Gammaproteobacteria</taxon>
        <taxon>Oceanospirillales</taxon>
        <taxon>Halomonadaceae</taxon>
        <taxon>Halomonas</taxon>
    </lineage>
</organism>
<dbReference type="Proteomes" id="UP000219993">
    <property type="component" value="Chromosome"/>
</dbReference>
<dbReference type="OrthoDB" id="6168300at2"/>
<feature type="compositionally biased region" description="Low complexity" evidence="1">
    <location>
        <begin position="126"/>
        <end position="144"/>
    </location>
</feature>
<dbReference type="RefSeq" id="WP_097787638.1">
    <property type="nucleotide sequence ID" value="NZ_BAAADT010000020.1"/>
</dbReference>
<evidence type="ECO:0000313" key="3">
    <source>
        <dbReference type="EMBL" id="ATJ81049.1"/>
    </source>
</evidence>
<accession>A0A291P2E9</accession>
<keyword evidence="2" id="KW-1133">Transmembrane helix</keyword>
<evidence type="ECO:0000313" key="4">
    <source>
        <dbReference type="Proteomes" id="UP000219993"/>
    </source>
</evidence>
<reference evidence="3 4" key="1">
    <citation type="journal article" date="2017" name="Sci. Rep.">
        <title>Revealing the Saline Adaptation Strategies of the Halophilic Bacterium Halomonas beimenensis through High-throughput Omics and Transposon Mutagenesis Approaches.</title>
        <authorList>
            <person name="Chen Y.H."/>
            <person name="Lin S.S."/>
            <person name="Shyu Y.T."/>
        </authorList>
    </citation>
    <scope>NUCLEOTIDE SEQUENCE [LARGE SCALE GENOMIC DNA]</scope>
    <source>
        <strain evidence="3 4">NTU-111</strain>
    </source>
</reference>
<sequence length="162" mass="17313">MRQFLFPRQPLPRRTLLICHATIQIGLLVAGGLRLAPHTPWLTGESWAAAWPDLALGGGILLLAMVGVRLLAELWLLPHHLAPARPGFAPGAVVTRSTERRPAVHDEASAWVDGGRPLASDDEVIGPARVTRPAPRRPTGGEPTLDLADGPSEPAPANEPRL</sequence>
<name>A0A291P2E9_9GAMM</name>
<keyword evidence="2" id="KW-0812">Transmembrane</keyword>
<keyword evidence="4" id="KW-1185">Reference proteome</keyword>
<feature type="transmembrane region" description="Helical" evidence="2">
    <location>
        <begin position="16"/>
        <end position="36"/>
    </location>
</feature>
<keyword evidence="2" id="KW-0472">Membrane</keyword>
<feature type="region of interest" description="Disordered" evidence="1">
    <location>
        <begin position="112"/>
        <end position="162"/>
    </location>
</feature>
<proteinExistence type="predicted"/>
<protein>
    <submittedName>
        <fullName evidence="3">Uncharacterized protein</fullName>
    </submittedName>
</protein>
<evidence type="ECO:0000256" key="2">
    <source>
        <dbReference type="SAM" id="Phobius"/>
    </source>
</evidence>